<keyword evidence="1" id="KW-1133">Transmembrane helix</keyword>
<dbReference type="Proteomes" id="UP000627292">
    <property type="component" value="Unassembled WGS sequence"/>
</dbReference>
<proteinExistence type="predicted"/>
<dbReference type="EMBL" id="BMIB01000003">
    <property type="protein sequence ID" value="GGH69724.1"/>
    <property type="molecule type" value="Genomic_DNA"/>
</dbReference>
<reference evidence="2" key="1">
    <citation type="journal article" date="2014" name="Int. J. Syst. Evol. Microbiol.">
        <title>Complete genome sequence of Corynebacterium casei LMG S-19264T (=DSM 44701T), isolated from a smear-ripened cheese.</title>
        <authorList>
            <consortium name="US DOE Joint Genome Institute (JGI-PGF)"/>
            <person name="Walter F."/>
            <person name="Albersmeier A."/>
            <person name="Kalinowski J."/>
            <person name="Ruckert C."/>
        </authorList>
    </citation>
    <scope>NUCLEOTIDE SEQUENCE</scope>
    <source>
        <strain evidence="2">CGMCC 1.15290</strain>
    </source>
</reference>
<sequence>MKTYFQIQYRRLLRGIQAFGVPSYAGLAGILIGFPALTVLLFARTPYAPYLYLLFALMSLVPLGAAERNNFLRTLFAIQQYHRVRLAENLLLAAPFSIMLLVYRQWLAALAVIAVSIVLSRINQLRHSARVIPTPFSKQPFEFTTGFRRQWWVILIALVLTGIGLYVDNYNLSLVALAALLLQCMGFYTQPEPDFYVWVYALTPKQLLLAKIKTALYHTLLLCLPITLLLSGFYPQQAWITGLLLLAGILNVLMSVVVKYSAYPAQPGLPQLISMAVALVCPPLLLLFIPYYFKRAAAQLNPYLT</sequence>
<reference evidence="2" key="2">
    <citation type="submission" date="2020-09" db="EMBL/GenBank/DDBJ databases">
        <authorList>
            <person name="Sun Q."/>
            <person name="Zhou Y."/>
        </authorList>
    </citation>
    <scope>NUCLEOTIDE SEQUENCE</scope>
    <source>
        <strain evidence="2">CGMCC 1.15290</strain>
    </source>
</reference>
<name>A0A917J0K3_9BACT</name>
<dbReference type="AlphaFoldDB" id="A0A917J0K3"/>
<feature type="transmembrane region" description="Helical" evidence="1">
    <location>
        <begin position="272"/>
        <end position="293"/>
    </location>
</feature>
<evidence type="ECO:0000313" key="3">
    <source>
        <dbReference type="Proteomes" id="UP000627292"/>
    </source>
</evidence>
<feature type="transmembrane region" description="Helical" evidence="1">
    <location>
        <begin position="86"/>
        <end position="103"/>
    </location>
</feature>
<gene>
    <name evidence="2" type="ORF">GCM10011379_27310</name>
</gene>
<keyword evidence="1" id="KW-0472">Membrane</keyword>
<evidence type="ECO:0000256" key="1">
    <source>
        <dbReference type="SAM" id="Phobius"/>
    </source>
</evidence>
<feature type="transmembrane region" description="Helical" evidence="1">
    <location>
        <begin position="21"/>
        <end position="43"/>
    </location>
</feature>
<feature type="transmembrane region" description="Helical" evidence="1">
    <location>
        <begin position="215"/>
        <end position="234"/>
    </location>
</feature>
<feature type="transmembrane region" description="Helical" evidence="1">
    <location>
        <begin position="49"/>
        <end position="66"/>
    </location>
</feature>
<organism evidence="2 3">
    <name type="scientific">Filimonas zeae</name>
    <dbReference type="NCBI Taxonomy" id="1737353"/>
    <lineage>
        <taxon>Bacteria</taxon>
        <taxon>Pseudomonadati</taxon>
        <taxon>Bacteroidota</taxon>
        <taxon>Chitinophagia</taxon>
        <taxon>Chitinophagales</taxon>
        <taxon>Chitinophagaceae</taxon>
        <taxon>Filimonas</taxon>
    </lineage>
</organism>
<protein>
    <submittedName>
        <fullName evidence="2">Uncharacterized protein</fullName>
    </submittedName>
</protein>
<feature type="transmembrane region" description="Helical" evidence="1">
    <location>
        <begin position="150"/>
        <end position="167"/>
    </location>
</feature>
<dbReference type="RefSeq" id="WP_188953122.1">
    <property type="nucleotide sequence ID" value="NZ_BMIB01000003.1"/>
</dbReference>
<comment type="caution">
    <text evidence="2">The sequence shown here is derived from an EMBL/GenBank/DDBJ whole genome shotgun (WGS) entry which is preliminary data.</text>
</comment>
<feature type="transmembrane region" description="Helical" evidence="1">
    <location>
        <begin position="173"/>
        <end position="189"/>
    </location>
</feature>
<evidence type="ECO:0000313" key="2">
    <source>
        <dbReference type="EMBL" id="GGH69724.1"/>
    </source>
</evidence>
<keyword evidence="1" id="KW-0812">Transmembrane</keyword>
<feature type="transmembrane region" description="Helical" evidence="1">
    <location>
        <begin position="240"/>
        <end position="260"/>
    </location>
</feature>
<keyword evidence="3" id="KW-1185">Reference proteome</keyword>
<accession>A0A917J0K3</accession>